<name>A0A2T0TEZ2_9BACT</name>
<gene>
    <name evidence="2" type="ORF">CLV58_103199</name>
</gene>
<evidence type="ECO:0000313" key="2">
    <source>
        <dbReference type="EMBL" id="PRY44230.1"/>
    </source>
</evidence>
<dbReference type="InterPro" id="IPR011990">
    <property type="entry name" value="TPR-like_helical_dom_sf"/>
</dbReference>
<dbReference type="Proteomes" id="UP000238375">
    <property type="component" value="Unassembled WGS sequence"/>
</dbReference>
<dbReference type="SUPFAM" id="SSF48452">
    <property type="entry name" value="TPR-like"/>
    <property type="match status" value="1"/>
</dbReference>
<reference evidence="2 3" key="1">
    <citation type="submission" date="2018-03" db="EMBL/GenBank/DDBJ databases">
        <title>Genomic Encyclopedia of Archaeal and Bacterial Type Strains, Phase II (KMG-II): from individual species to whole genera.</title>
        <authorList>
            <person name="Goeker M."/>
        </authorList>
    </citation>
    <scope>NUCLEOTIDE SEQUENCE [LARGE SCALE GENOMIC DNA]</scope>
    <source>
        <strain evidence="2 3">DSM 28354</strain>
    </source>
</reference>
<dbReference type="EMBL" id="PVTE01000003">
    <property type="protein sequence ID" value="PRY44230.1"/>
    <property type="molecule type" value="Genomic_DNA"/>
</dbReference>
<accession>A0A2T0TEZ2</accession>
<organism evidence="2 3">
    <name type="scientific">Spirosoma oryzae</name>
    <dbReference type="NCBI Taxonomy" id="1469603"/>
    <lineage>
        <taxon>Bacteria</taxon>
        <taxon>Pseudomonadati</taxon>
        <taxon>Bacteroidota</taxon>
        <taxon>Cytophagia</taxon>
        <taxon>Cytophagales</taxon>
        <taxon>Cytophagaceae</taxon>
        <taxon>Spirosoma</taxon>
    </lineage>
</organism>
<feature type="repeat" description="TPR" evidence="1">
    <location>
        <begin position="48"/>
        <end position="81"/>
    </location>
</feature>
<protein>
    <submittedName>
        <fullName evidence="2">Uncharacterized protein</fullName>
    </submittedName>
</protein>
<evidence type="ECO:0000313" key="3">
    <source>
        <dbReference type="Proteomes" id="UP000238375"/>
    </source>
</evidence>
<keyword evidence="3" id="KW-1185">Reference proteome</keyword>
<keyword evidence="1" id="KW-0802">TPR repeat</keyword>
<dbReference type="AlphaFoldDB" id="A0A2T0TEZ2"/>
<dbReference type="InterPro" id="IPR019734">
    <property type="entry name" value="TPR_rpt"/>
</dbReference>
<dbReference type="OrthoDB" id="1418386at2"/>
<proteinExistence type="predicted"/>
<comment type="caution">
    <text evidence="2">The sequence shown here is derived from an EMBL/GenBank/DDBJ whole genome shotgun (WGS) entry which is preliminary data.</text>
</comment>
<dbReference type="PROSITE" id="PS50005">
    <property type="entry name" value="TPR"/>
    <property type="match status" value="1"/>
</dbReference>
<sequence>MTLDFKSYEETFHILNDLDEQLPLLKYDLNSYKIDETELNNFINTWKGMIFRYFSIVYLEKNEIEKAIDYIFKANEINPHYPQSEYSRAKQQYVNTYMLELLPKLNETTEILDIETDKKEIENLIINIQNKLEFESSTHNYQILIELVNRNIDNKLVLSDIENILEKTLENNNNVFSLIFIAEVYKHLPLGEEMENSIYVNRIPKVVEILQKAISLDIDFELLHLRIGSLLLIYGFHTSEIETENAIKYMKKYVYVYGKFGLK</sequence>
<dbReference type="Gene3D" id="1.25.40.10">
    <property type="entry name" value="Tetratricopeptide repeat domain"/>
    <property type="match status" value="1"/>
</dbReference>
<evidence type="ECO:0000256" key="1">
    <source>
        <dbReference type="PROSITE-ProRule" id="PRU00339"/>
    </source>
</evidence>